<keyword evidence="6" id="KW-1185">Reference proteome</keyword>
<comment type="function">
    <text evidence="2">Counteracts the endogenous Pycsar antiviral defense system. Phosphodiesterase that enables metal-dependent hydrolysis of host cyclic nucleotide Pycsar defense signals such as cCMP and cUMP.</text>
</comment>
<name>A0A1V4HK39_9BACL</name>
<dbReference type="STRING" id="1469647.BC351_03045"/>
<reference evidence="6" key="1">
    <citation type="submission" date="2016-07" db="EMBL/GenBank/DDBJ databases">
        <authorList>
            <person name="Florea S."/>
            <person name="Webb J.S."/>
            <person name="Jaromczyk J."/>
            <person name="Schardl C.L."/>
        </authorList>
    </citation>
    <scope>NUCLEOTIDE SEQUENCE [LARGE SCALE GENOMIC DNA]</scope>
    <source>
        <strain evidence="6">CY1</strain>
    </source>
</reference>
<dbReference type="CDD" id="cd07721">
    <property type="entry name" value="yflN-like_MBL-fold"/>
    <property type="match status" value="1"/>
</dbReference>
<evidence type="ECO:0000256" key="3">
    <source>
        <dbReference type="ARBA" id="ARBA00048505"/>
    </source>
</evidence>
<dbReference type="SMART" id="SM00849">
    <property type="entry name" value="Lactamase_B"/>
    <property type="match status" value="1"/>
</dbReference>
<dbReference type="AlphaFoldDB" id="A0A1V4HK39"/>
<dbReference type="SUPFAM" id="SSF56281">
    <property type="entry name" value="Metallo-hydrolase/oxidoreductase"/>
    <property type="match status" value="1"/>
</dbReference>
<dbReference type="InterPro" id="IPR001279">
    <property type="entry name" value="Metallo-B-lactamas"/>
</dbReference>
<dbReference type="RefSeq" id="WP_079412794.1">
    <property type="nucleotide sequence ID" value="NZ_MBTG01000012.1"/>
</dbReference>
<organism evidence="5 6">
    <name type="scientific">Paenibacillus ferrarius</name>
    <dbReference type="NCBI Taxonomy" id="1469647"/>
    <lineage>
        <taxon>Bacteria</taxon>
        <taxon>Bacillati</taxon>
        <taxon>Bacillota</taxon>
        <taxon>Bacilli</taxon>
        <taxon>Bacillales</taxon>
        <taxon>Paenibacillaceae</taxon>
        <taxon>Paenibacillus</taxon>
    </lineage>
</organism>
<dbReference type="EMBL" id="MBTG01000012">
    <property type="protein sequence ID" value="OPH57517.1"/>
    <property type="molecule type" value="Genomic_DNA"/>
</dbReference>
<dbReference type="OrthoDB" id="9802248at2"/>
<feature type="domain" description="Metallo-beta-lactamase" evidence="4">
    <location>
        <begin position="22"/>
        <end position="231"/>
    </location>
</feature>
<dbReference type="Proteomes" id="UP000190626">
    <property type="component" value="Unassembled WGS sequence"/>
</dbReference>
<evidence type="ECO:0000256" key="2">
    <source>
        <dbReference type="ARBA" id="ARBA00034301"/>
    </source>
</evidence>
<accession>A0A1V4HK39</accession>
<protein>
    <submittedName>
        <fullName evidence="5">Hydrolase</fullName>
    </submittedName>
</protein>
<dbReference type="InterPro" id="IPR050855">
    <property type="entry name" value="NDM-1-like"/>
</dbReference>
<evidence type="ECO:0000256" key="1">
    <source>
        <dbReference type="ARBA" id="ARBA00034221"/>
    </source>
</evidence>
<comment type="catalytic activity">
    <reaction evidence="1">
        <text>3',5'-cyclic CMP + H2O = CMP + H(+)</text>
        <dbReference type="Rhea" id="RHEA:72675"/>
        <dbReference type="ChEBI" id="CHEBI:15377"/>
        <dbReference type="ChEBI" id="CHEBI:15378"/>
        <dbReference type="ChEBI" id="CHEBI:58003"/>
        <dbReference type="ChEBI" id="CHEBI:60377"/>
    </reaction>
    <physiologicalReaction direction="left-to-right" evidence="1">
        <dbReference type="Rhea" id="RHEA:72676"/>
    </physiologicalReaction>
</comment>
<evidence type="ECO:0000259" key="4">
    <source>
        <dbReference type="SMART" id="SM00849"/>
    </source>
</evidence>
<dbReference type="PANTHER" id="PTHR42951">
    <property type="entry name" value="METALLO-BETA-LACTAMASE DOMAIN-CONTAINING"/>
    <property type="match status" value="1"/>
</dbReference>
<keyword evidence="5" id="KW-0378">Hydrolase</keyword>
<evidence type="ECO:0000313" key="6">
    <source>
        <dbReference type="Proteomes" id="UP000190626"/>
    </source>
</evidence>
<dbReference type="Pfam" id="PF00753">
    <property type="entry name" value="Lactamase_B"/>
    <property type="match status" value="1"/>
</dbReference>
<proteinExistence type="predicted"/>
<evidence type="ECO:0000313" key="5">
    <source>
        <dbReference type="EMBL" id="OPH57517.1"/>
    </source>
</evidence>
<dbReference type="GO" id="GO:0016787">
    <property type="term" value="F:hydrolase activity"/>
    <property type="evidence" value="ECO:0007669"/>
    <property type="project" value="UniProtKB-KW"/>
</dbReference>
<comment type="catalytic activity">
    <reaction evidence="3">
        <text>3',5'-cyclic UMP + H2O = UMP + H(+)</text>
        <dbReference type="Rhea" id="RHEA:70575"/>
        <dbReference type="ChEBI" id="CHEBI:15377"/>
        <dbReference type="ChEBI" id="CHEBI:15378"/>
        <dbReference type="ChEBI" id="CHEBI:57865"/>
        <dbReference type="ChEBI" id="CHEBI:184387"/>
    </reaction>
    <physiologicalReaction direction="left-to-right" evidence="3">
        <dbReference type="Rhea" id="RHEA:70576"/>
    </physiologicalReaction>
</comment>
<dbReference type="InterPro" id="IPR036866">
    <property type="entry name" value="RibonucZ/Hydroxyglut_hydro"/>
</dbReference>
<sequence length="250" mass="27189">MQIAAGLFVLELAVPMMGGIDVIHPTLLLDQHGAVLVDTGYPGVFPLIRKAMEQHHAAVQDLHTIIITHQDIDHIGSLPTIRQESPQKLNVLANELEKPYIQGDKLLIKITPETIDKAVASLPADTSPEWRKAFRSTLENPPKGEVTGLLADGQQLPYAGGLTVIETPGHTPGHISLYHTPSKTLIAADALVIVDGQLLGPVPEYCVNYEQALQSVKKLTAFDIETVICYHGGVYRNNVNHRMAEIAADL</sequence>
<dbReference type="Gene3D" id="3.60.15.10">
    <property type="entry name" value="Ribonuclease Z/Hydroxyacylglutathione hydrolase-like"/>
    <property type="match status" value="1"/>
</dbReference>
<dbReference type="PANTHER" id="PTHR42951:SF15">
    <property type="entry name" value="METALLO-BETA-LACTAMASE SUPERFAMILY PROTEIN"/>
    <property type="match status" value="1"/>
</dbReference>
<comment type="caution">
    <text evidence="5">The sequence shown here is derived from an EMBL/GenBank/DDBJ whole genome shotgun (WGS) entry which is preliminary data.</text>
</comment>
<gene>
    <name evidence="5" type="ORF">BC351_03045</name>
</gene>